<feature type="compositionally biased region" description="Polar residues" evidence="1">
    <location>
        <begin position="34"/>
        <end position="44"/>
    </location>
</feature>
<reference evidence="2" key="2">
    <citation type="submission" date="2025-09" db="UniProtKB">
        <authorList>
            <consortium name="Ensembl"/>
        </authorList>
    </citation>
    <scope>IDENTIFICATION</scope>
</reference>
<evidence type="ECO:0000313" key="2">
    <source>
        <dbReference type="Ensembl" id="ENSSANP00000033478.1"/>
    </source>
</evidence>
<dbReference type="Ensembl" id="ENSSANT00000035634.1">
    <property type="protein sequence ID" value="ENSSANP00000033478.1"/>
    <property type="gene ID" value="ENSSANG00000017007.1"/>
</dbReference>
<feature type="region of interest" description="Disordered" evidence="1">
    <location>
        <begin position="34"/>
        <end position="55"/>
    </location>
</feature>
<keyword evidence="3" id="KW-1185">Reference proteome</keyword>
<proteinExistence type="predicted"/>
<dbReference type="AlphaFoldDB" id="A0A671MJK4"/>
<protein>
    <submittedName>
        <fullName evidence="2">Uncharacterized protein</fullName>
    </submittedName>
</protein>
<sequence length="55" mass="6059">MAFMEQQPQPMSGRKPPLDDTVLLITVIEASQSLQSHTVNGSNRSRADRCLCSRG</sequence>
<accession>A0A671MJK4</accession>
<feature type="compositionally biased region" description="Basic and acidic residues" evidence="1">
    <location>
        <begin position="45"/>
        <end position="55"/>
    </location>
</feature>
<evidence type="ECO:0000256" key="1">
    <source>
        <dbReference type="SAM" id="MobiDB-lite"/>
    </source>
</evidence>
<organism evidence="2 3">
    <name type="scientific">Sinocyclocheilus anshuiensis</name>
    <dbReference type="NCBI Taxonomy" id="1608454"/>
    <lineage>
        <taxon>Eukaryota</taxon>
        <taxon>Metazoa</taxon>
        <taxon>Chordata</taxon>
        <taxon>Craniata</taxon>
        <taxon>Vertebrata</taxon>
        <taxon>Euteleostomi</taxon>
        <taxon>Actinopterygii</taxon>
        <taxon>Neopterygii</taxon>
        <taxon>Teleostei</taxon>
        <taxon>Ostariophysi</taxon>
        <taxon>Cypriniformes</taxon>
        <taxon>Cyprinidae</taxon>
        <taxon>Cyprininae</taxon>
        <taxon>Sinocyclocheilus</taxon>
    </lineage>
</organism>
<dbReference type="Proteomes" id="UP000472260">
    <property type="component" value="Unassembled WGS sequence"/>
</dbReference>
<reference evidence="2" key="1">
    <citation type="submission" date="2025-08" db="UniProtKB">
        <authorList>
            <consortium name="Ensembl"/>
        </authorList>
    </citation>
    <scope>IDENTIFICATION</scope>
</reference>
<name>A0A671MJK4_9TELE</name>
<evidence type="ECO:0000313" key="3">
    <source>
        <dbReference type="Proteomes" id="UP000472260"/>
    </source>
</evidence>